<dbReference type="PANTHER" id="PTHR30250">
    <property type="entry name" value="PST FAMILY PREDICTED COLANIC ACID TRANSPORTER"/>
    <property type="match status" value="1"/>
</dbReference>
<keyword evidence="5 6" id="KW-0472">Membrane</keyword>
<sequence length="386" mass="44480">MLMIVYPMFLAKNMNFGYVSSLIFILSITTLMQYMFSITYKLFLQANQKIYISNFVSSAIVIINLILTIIIICYVPSIHLVKICSSLVFLIQPYVYNHYVKKHYQIDKNVESNKVILQEKRSGFSQNLAHFINMNTDIMVITIFLSLTEVSVYSIYMLALTALRSIITTGANSYQAALGKYIAMNEERLLRSKFSKYELLIWFVSVVLFSTCLLLINPFVNIYTSGVKDANYYRPLFALIMTIAQFFFSARESYRYLILAGGKFKETNFGAIMEAVINIFVSIVLVHFWGIIGVAVGTLIAIVFRLIYFIIYLKNNIIFFKMINFVALIISSIIVFTINIIVYFVFEISINNFSSFFIWGIGIFLCELVLATLVFWIVYKQLTSHN</sequence>
<dbReference type="EMBL" id="VSSQ01033237">
    <property type="protein sequence ID" value="MPM84767.1"/>
    <property type="molecule type" value="Genomic_DNA"/>
</dbReference>
<gene>
    <name evidence="7" type="ORF">SDC9_131843</name>
</gene>
<feature type="transmembrane region" description="Helical" evidence="6">
    <location>
        <begin position="50"/>
        <end position="72"/>
    </location>
</feature>
<feature type="transmembrane region" description="Helical" evidence="6">
    <location>
        <begin position="271"/>
        <end position="289"/>
    </location>
</feature>
<protein>
    <submittedName>
        <fullName evidence="7">Uncharacterized protein</fullName>
    </submittedName>
</protein>
<keyword evidence="3 6" id="KW-0812">Transmembrane</keyword>
<proteinExistence type="predicted"/>
<evidence type="ECO:0000256" key="6">
    <source>
        <dbReference type="SAM" id="Phobius"/>
    </source>
</evidence>
<dbReference type="GO" id="GO:0005886">
    <property type="term" value="C:plasma membrane"/>
    <property type="evidence" value="ECO:0007669"/>
    <property type="project" value="UniProtKB-SubCell"/>
</dbReference>
<evidence type="ECO:0000256" key="2">
    <source>
        <dbReference type="ARBA" id="ARBA00022475"/>
    </source>
</evidence>
<feature type="transmembrane region" description="Helical" evidence="6">
    <location>
        <begin position="325"/>
        <end position="346"/>
    </location>
</feature>
<organism evidence="7">
    <name type="scientific">bioreactor metagenome</name>
    <dbReference type="NCBI Taxonomy" id="1076179"/>
    <lineage>
        <taxon>unclassified sequences</taxon>
        <taxon>metagenomes</taxon>
        <taxon>ecological metagenomes</taxon>
    </lineage>
</organism>
<evidence type="ECO:0000256" key="4">
    <source>
        <dbReference type="ARBA" id="ARBA00022989"/>
    </source>
</evidence>
<dbReference type="AlphaFoldDB" id="A0A645D6F0"/>
<comment type="subcellular location">
    <subcellularLocation>
        <location evidence="1">Cell membrane</location>
        <topology evidence="1">Multi-pass membrane protein</topology>
    </subcellularLocation>
</comment>
<feature type="transmembrane region" description="Helical" evidence="6">
    <location>
        <begin position="232"/>
        <end position="250"/>
    </location>
</feature>
<evidence type="ECO:0000256" key="1">
    <source>
        <dbReference type="ARBA" id="ARBA00004651"/>
    </source>
</evidence>
<dbReference type="PANTHER" id="PTHR30250:SF11">
    <property type="entry name" value="O-ANTIGEN TRANSPORTER-RELATED"/>
    <property type="match status" value="1"/>
</dbReference>
<feature type="transmembrane region" description="Helical" evidence="6">
    <location>
        <begin position="199"/>
        <end position="220"/>
    </location>
</feature>
<keyword evidence="2" id="KW-1003">Cell membrane</keyword>
<dbReference type="InterPro" id="IPR050833">
    <property type="entry name" value="Poly_Biosynth_Transport"/>
</dbReference>
<feature type="transmembrane region" description="Helical" evidence="6">
    <location>
        <begin position="295"/>
        <end position="313"/>
    </location>
</feature>
<evidence type="ECO:0000313" key="7">
    <source>
        <dbReference type="EMBL" id="MPM84767.1"/>
    </source>
</evidence>
<feature type="transmembrane region" description="Helical" evidence="6">
    <location>
        <begin position="358"/>
        <end position="379"/>
    </location>
</feature>
<reference evidence="7" key="1">
    <citation type="submission" date="2019-08" db="EMBL/GenBank/DDBJ databases">
        <authorList>
            <person name="Kucharzyk K."/>
            <person name="Murdoch R.W."/>
            <person name="Higgins S."/>
            <person name="Loffler F."/>
        </authorList>
    </citation>
    <scope>NUCLEOTIDE SEQUENCE</scope>
</reference>
<accession>A0A645D6F0</accession>
<name>A0A645D6F0_9ZZZZ</name>
<keyword evidence="4 6" id="KW-1133">Transmembrane helix</keyword>
<feature type="transmembrane region" description="Helical" evidence="6">
    <location>
        <begin position="16"/>
        <end position="38"/>
    </location>
</feature>
<evidence type="ECO:0000256" key="3">
    <source>
        <dbReference type="ARBA" id="ARBA00022692"/>
    </source>
</evidence>
<comment type="caution">
    <text evidence="7">The sequence shown here is derived from an EMBL/GenBank/DDBJ whole genome shotgun (WGS) entry which is preliminary data.</text>
</comment>
<evidence type="ECO:0000256" key="5">
    <source>
        <dbReference type="ARBA" id="ARBA00023136"/>
    </source>
</evidence>